<dbReference type="EMBL" id="GECU01015958">
    <property type="protein sequence ID" value="JAS91748.1"/>
    <property type="molecule type" value="Transcribed_RNA"/>
</dbReference>
<proteinExistence type="predicted"/>
<dbReference type="AlphaFoldDB" id="A0A1B6IXS8"/>
<reference evidence="1" key="1">
    <citation type="submission" date="2015-11" db="EMBL/GenBank/DDBJ databases">
        <title>De novo transcriptome assembly of four potential Pierce s Disease insect vectors from Arizona vineyards.</title>
        <authorList>
            <person name="Tassone E.E."/>
        </authorList>
    </citation>
    <scope>NUCLEOTIDE SEQUENCE</scope>
</reference>
<organism evidence="1">
    <name type="scientific">Homalodisca liturata</name>
    <dbReference type="NCBI Taxonomy" id="320908"/>
    <lineage>
        <taxon>Eukaryota</taxon>
        <taxon>Metazoa</taxon>
        <taxon>Ecdysozoa</taxon>
        <taxon>Arthropoda</taxon>
        <taxon>Hexapoda</taxon>
        <taxon>Insecta</taxon>
        <taxon>Pterygota</taxon>
        <taxon>Neoptera</taxon>
        <taxon>Paraneoptera</taxon>
        <taxon>Hemiptera</taxon>
        <taxon>Auchenorrhyncha</taxon>
        <taxon>Membracoidea</taxon>
        <taxon>Cicadellidae</taxon>
        <taxon>Cicadellinae</taxon>
        <taxon>Proconiini</taxon>
        <taxon>Homalodisca</taxon>
    </lineage>
</organism>
<accession>A0A1B6IXS8</accession>
<evidence type="ECO:0000313" key="1">
    <source>
        <dbReference type="EMBL" id="JAS91748.1"/>
    </source>
</evidence>
<sequence>IVIIYHRVVYVSFCKMIAIVFGFLIACSAVNCHPLARPQPKPHPAPGPIAAPTPQLCSPRIIDCDDPIVIPGCYEEVVVSPGGFGGYSGWNGLYRGYPY</sequence>
<protein>
    <submittedName>
        <fullName evidence="1">Uncharacterized protein</fullName>
    </submittedName>
</protein>
<name>A0A1B6IXS8_9HEMI</name>
<feature type="non-terminal residue" evidence="1">
    <location>
        <position position="1"/>
    </location>
</feature>
<gene>
    <name evidence="1" type="ORF">g.987</name>
</gene>